<proteinExistence type="inferred from homology"/>
<name>A0A9N9TP55_PHYSR</name>
<accession>A0A9N9TP55</accession>
<keyword evidence="5" id="KW-0472">Membrane</keyword>
<dbReference type="AlphaFoldDB" id="A0A9N9TP55"/>
<evidence type="ECO:0000313" key="8">
    <source>
        <dbReference type="Proteomes" id="UP001153712"/>
    </source>
</evidence>
<dbReference type="PANTHER" id="PTHR31220:SF1">
    <property type="entry name" value="GH21176P"/>
    <property type="match status" value="1"/>
</dbReference>
<dbReference type="Proteomes" id="UP001153712">
    <property type="component" value="Chromosome 2"/>
</dbReference>
<keyword evidence="4" id="KW-0963">Cytoplasm</keyword>
<gene>
    <name evidence="7" type="ORF">PHYEVI_LOCUS5948</name>
</gene>
<dbReference type="GO" id="GO:0005829">
    <property type="term" value="C:cytosol"/>
    <property type="evidence" value="ECO:0007669"/>
    <property type="project" value="UniProtKB-SubCell"/>
</dbReference>
<sequence length="417" mass="46233">MADTLVLDWLDEFESLTESEIHTYANEQQHNHEVMIALYNVLAEPQKYKSDNLIDGICQQLLNFYRSGEIYLKRFAVQFIPSLVFLHLSDKSYSAIQTLLVSLYNLEVIDAKGQPRTLSFRIPSIAQSSIFHDSSILEPAFIAENSLRRWEECNTKLVSWGPLSQVECLNAQNRQRVSTALIFLYNQQIANVILQGLEQTCKGISRLVTQGFNTNSDSNRSSLSDSSIQNVLSPRISVSSTLLIELLHIVYHGAERCATGAVQALDDIIHRAKYESFADVLLAGNAIRSLLQHSSTASCIAPRPSHAHSISKSMITNASFRTKKLPDDIPIQDPNQPMAAEAALDSITEEQEDMEKVKTKSSVSALKHLPKIPGIGKKHKAKNNPQGDHTTEMAAIGAEMANDVLTDSNHTVHVSAV</sequence>
<dbReference type="EMBL" id="OU900095">
    <property type="protein sequence ID" value="CAG9859574.1"/>
    <property type="molecule type" value="Genomic_DNA"/>
</dbReference>
<evidence type="ECO:0000256" key="6">
    <source>
        <dbReference type="ARBA" id="ARBA00034482"/>
    </source>
</evidence>
<dbReference type="PANTHER" id="PTHR31220">
    <property type="entry name" value="HYCCIN RELATED"/>
    <property type="match status" value="1"/>
</dbReference>
<dbReference type="OrthoDB" id="18937at2759"/>
<organism evidence="7 8">
    <name type="scientific">Phyllotreta striolata</name>
    <name type="common">Striped flea beetle</name>
    <name type="synonym">Crioceris striolata</name>
    <dbReference type="NCBI Taxonomy" id="444603"/>
    <lineage>
        <taxon>Eukaryota</taxon>
        <taxon>Metazoa</taxon>
        <taxon>Ecdysozoa</taxon>
        <taxon>Arthropoda</taxon>
        <taxon>Hexapoda</taxon>
        <taxon>Insecta</taxon>
        <taxon>Pterygota</taxon>
        <taxon>Neoptera</taxon>
        <taxon>Endopterygota</taxon>
        <taxon>Coleoptera</taxon>
        <taxon>Polyphaga</taxon>
        <taxon>Cucujiformia</taxon>
        <taxon>Chrysomeloidea</taxon>
        <taxon>Chrysomelidae</taxon>
        <taxon>Galerucinae</taxon>
        <taxon>Alticini</taxon>
        <taxon>Phyllotreta</taxon>
    </lineage>
</organism>
<dbReference type="InterPro" id="IPR018619">
    <property type="entry name" value="Hyccin"/>
</dbReference>
<evidence type="ECO:0000256" key="2">
    <source>
        <dbReference type="ARBA" id="ARBA00004514"/>
    </source>
</evidence>
<reference evidence="7" key="1">
    <citation type="submission" date="2022-01" db="EMBL/GenBank/DDBJ databases">
        <authorList>
            <person name="King R."/>
        </authorList>
    </citation>
    <scope>NUCLEOTIDE SEQUENCE</scope>
</reference>
<keyword evidence="3" id="KW-1003">Cell membrane</keyword>
<evidence type="ECO:0008006" key="9">
    <source>
        <dbReference type="Google" id="ProtNLM"/>
    </source>
</evidence>
<evidence type="ECO:0000256" key="4">
    <source>
        <dbReference type="ARBA" id="ARBA00022490"/>
    </source>
</evidence>
<dbReference type="GO" id="GO:0005886">
    <property type="term" value="C:plasma membrane"/>
    <property type="evidence" value="ECO:0007669"/>
    <property type="project" value="UniProtKB-SubCell"/>
</dbReference>
<keyword evidence="8" id="KW-1185">Reference proteome</keyword>
<evidence type="ECO:0000256" key="3">
    <source>
        <dbReference type="ARBA" id="ARBA00022475"/>
    </source>
</evidence>
<evidence type="ECO:0000256" key="5">
    <source>
        <dbReference type="ARBA" id="ARBA00023136"/>
    </source>
</evidence>
<dbReference type="Pfam" id="PF09790">
    <property type="entry name" value="Hyccin"/>
    <property type="match status" value="1"/>
</dbReference>
<protein>
    <recommendedName>
        <fullName evidence="9">Hyccin</fullName>
    </recommendedName>
</protein>
<dbReference type="GO" id="GO:0072659">
    <property type="term" value="P:protein localization to plasma membrane"/>
    <property type="evidence" value="ECO:0007669"/>
    <property type="project" value="TreeGrafter"/>
</dbReference>
<evidence type="ECO:0000313" key="7">
    <source>
        <dbReference type="EMBL" id="CAG9859574.1"/>
    </source>
</evidence>
<dbReference type="GO" id="GO:0046854">
    <property type="term" value="P:phosphatidylinositol phosphate biosynthetic process"/>
    <property type="evidence" value="ECO:0007669"/>
    <property type="project" value="TreeGrafter"/>
</dbReference>
<comment type="similarity">
    <text evidence="6">Belongs to the Hyccin family.</text>
</comment>
<comment type="subcellular location">
    <subcellularLocation>
        <location evidence="1">Cell membrane</location>
    </subcellularLocation>
    <subcellularLocation>
        <location evidence="2">Cytoplasm</location>
        <location evidence="2">Cytosol</location>
    </subcellularLocation>
</comment>
<evidence type="ECO:0000256" key="1">
    <source>
        <dbReference type="ARBA" id="ARBA00004236"/>
    </source>
</evidence>